<feature type="compositionally biased region" description="Basic and acidic residues" evidence="1">
    <location>
        <begin position="343"/>
        <end position="352"/>
    </location>
</feature>
<gene>
    <name evidence="2" type="ORF">SAMEA4029009_CIC11G00000005856</name>
</gene>
<sequence length="445" mass="45266">MSEEKQGIMDKIKSSFLLGSRKHEKILRALYRAGRRKAILERGQHSKDTSSSSVSSSDEEELEELEEERLAAGGATAGAGAAYAHNQSKVHPDTTTNRGIANQPATGTGSSRTGPTGTTGTTGSGAGAAESAAGAAYSHNRSDSGNYGSSKGKVVTLPPRVNRQPLEQNHGGDFSNAKQPTELVGAGESGLVTNQHPHYDNDAEAVQGQGKFFDPQDTQGGQYGTKSGRSEDDHRTGKTVAGAGAAGAAVGALAGGVGRGDSGAHAEATHAQVNQDKHLKTKPSAYYEADKQQEKENQRQLEKEVQKEAYLQGKDQGKHEVSTSSGSGLGSGAAHSGTSHSGTDARETHDQNKSAYNKGGVSAVIDKLKPGNSGSKHTGSEHTGVESGTTGHSGHGHSGAGAGAAGAAAGAVAGSSLAGSSQPSGVHAGHPPSSKDLIMTVRLSV</sequence>
<feature type="compositionally biased region" description="Low complexity" evidence="1">
    <location>
        <begin position="105"/>
        <end position="119"/>
    </location>
</feature>
<evidence type="ECO:0000256" key="1">
    <source>
        <dbReference type="SAM" id="MobiDB-lite"/>
    </source>
</evidence>
<feature type="compositionally biased region" description="Low complexity" evidence="1">
    <location>
        <begin position="238"/>
        <end position="252"/>
    </location>
</feature>
<proteinExistence type="predicted"/>
<feature type="compositionally biased region" description="Low complexity" evidence="1">
    <location>
        <begin position="322"/>
        <end position="342"/>
    </location>
</feature>
<organism evidence="2 3">
    <name type="scientific">Sungouiella intermedia</name>
    <dbReference type="NCBI Taxonomy" id="45354"/>
    <lineage>
        <taxon>Eukaryota</taxon>
        <taxon>Fungi</taxon>
        <taxon>Dikarya</taxon>
        <taxon>Ascomycota</taxon>
        <taxon>Saccharomycotina</taxon>
        <taxon>Pichiomycetes</taxon>
        <taxon>Metschnikowiaceae</taxon>
        <taxon>Sungouiella</taxon>
    </lineage>
</organism>
<evidence type="ECO:0000313" key="2">
    <source>
        <dbReference type="EMBL" id="SGZ58239.1"/>
    </source>
</evidence>
<feature type="compositionally biased region" description="Gly residues" evidence="1">
    <location>
        <begin position="391"/>
        <end position="404"/>
    </location>
</feature>
<feature type="compositionally biased region" description="Low complexity" evidence="1">
    <location>
        <begin position="71"/>
        <end position="84"/>
    </location>
</feature>
<feature type="compositionally biased region" description="Polar residues" evidence="1">
    <location>
        <begin position="85"/>
        <end position="104"/>
    </location>
</feature>
<accession>A0A1L0C3T2</accession>
<feature type="compositionally biased region" description="Polar residues" evidence="1">
    <location>
        <begin position="216"/>
        <end position="227"/>
    </location>
</feature>
<protein>
    <submittedName>
        <fullName evidence="2">CIC11C00000005856</fullName>
    </submittedName>
</protein>
<feature type="compositionally biased region" description="Basic and acidic residues" evidence="1">
    <location>
        <begin position="288"/>
        <end position="307"/>
    </location>
</feature>
<dbReference type="Proteomes" id="UP000182259">
    <property type="component" value="Chromosome VI"/>
</dbReference>
<feature type="compositionally biased region" description="Low complexity" evidence="1">
    <location>
        <begin position="127"/>
        <end position="136"/>
    </location>
</feature>
<feature type="compositionally biased region" description="Acidic residues" evidence="1">
    <location>
        <begin position="57"/>
        <end position="67"/>
    </location>
</feature>
<dbReference type="EMBL" id="LT635769">
    <property type="protein sequence ID" value="SGZ58239.1"/>
    <property type="molecule type" value="Genomic_DNA"/>
</dbReference>
<dbReference type="AlphaFoldDB" id="A0A1L0C3T2"/>
<evidence type="ECO:0000313" key="3">
    <source>
        <dbReference type="Proteomes" id="UP000182259"/>
    </source>
</evidence>
<feature type="region of interest" description="Disordered" evidence="1">
    <location>
        <begin position="39"/>
        <end position="445"/>
    </location>
</feature>
<reference evidence="2 3" key="1">
    <citation type="submission" date="2016-10" db="EMBL/GenBank/DDBJ databases">
        <authorList>
            <person name="de Groot N.N."/>
        </authorList>
    </citation>
    <scope>NUCLEOTIDE SEQUENCE [LARGE SCALE GENOMIC DNA]</scope>
    <source>
        <strain evidence="2 3">PYCC 4715</strain>
    </source>
</reference>
<feature type="compositionally biased region" description="Low complexity" evidence="1">
    <location>
        <begin position="405"/>
        <end position="421"/>
    </location>
</feature>
<name>A0A1L0C3T2_9ASCO</name>
<feature type="compositionally biased region" description="Basic and acidic residues" evidence="1">
    <location>
        <begin position="39"/>
        <end position="48"/>
    </location>
</feature>